<dbReference type="eggNOG" id="COG1322">
    <property type="taxonomic scope" value="Bacteria"/>
</dbReference>
<evidence type="ECO:0000313" key="8">
    <source>
        <dbReference type="Proteomes" id="UP000002372"/>
    </source>
</evidence>
<keyword evidence="5" id="KW-1133">Transmembrane helix</keyword>
<dbReference type="InterPro" id="IPR003798">
    <property type="entry name" value="DNA_recombination_RmuC"/>
</dbReference>
<dbReference type="PANTHER" id="PTHR30563">
    <property type="entry name" value="DNA RECOMBINATION PROTEIN RMUC"/>
    <property type="match status" value="1"/>
</dbReference>
<reference evidence="8" key="2">
    <citation type="journal article" date="2010" name="PLoS Genet.">
        <title>Structure, function, and evolution of the Thiomonas spp. genome.</title>
        <authorList>
            <person name="Arsene-Ploetze F."/>
            <person name="Koechler S."/>
            <person name="Marchal M."/>
            <person name="Coppee J.Y."/>
            <person name="Chandler M."/>
            <person name="Bonnefoy V."/>
            <person name="Brochier-Armanet C."/>
            <person name="Barakat M."/>
            <person name="Barbe V."/>
            <person name="Battaglia-Brunet F."/>
            <person name="Bruneel O."/>
            <person name="Bryan C.G."/>
            <person name="Cleiss-Arnold J."/>
            <person name="Cruveiller S."/>
            <person name="Erhardt M."/>
            <person name="Heinrich-Salmeron A."/>
            <person name="Hommais F."/>
            <person name="Joulian C."/>
            <person name="Krin E."/>
            <person name="Lieutaud A."/>
            <person name="Lievremont D."/>
            <person name="Michel C."/>
            <person name="Muller D."/>
            <person name="Ortet P."/>
            <person name="Proux C."/>
            <person name="Siguier P."/>
            <person name="Roche D."/>
            <person name="Rouy Z."/>
            <person name="Salvignol G."/>
            <person name="Slyemi D."/>
            <person name="Talla E."/>
            <person name="Weiss S."/>
            <person name="Weissenbach J."/>
            <person name="Medigue C."/>
            <person name="Bertin P.N."/>
        </authorList>
    </citation>
    <scope>NUCLEOTIDE SEQUENCE [LARGE SCALE GENOMIC DNA]</scope>
    <source>
        <strain evidence="8">DSM 22701 / CIP 110005 / 3As</strain>
    </source>
</reference>
<evidence type="ECO:0000313" key="7">
    <source>
        <dbReference type="EMBL" id="CQR29858.1"/>
    </source>
</evidence>
<name>D6CRR6_THIA3</name>
<gene>
    <name evidence="6" type="ordered locus">THI_0571</name>
    <name evidence="7" type="ORF">THICB1_130013</name>
</gene>
<keyword evidence="9" id="KW-1185">Reference proteome</keyword>
<dbReference type="HOGENOM" id="CLU_020365_1_1_4"/>
<evidence type="ECO:0000313" key="6">
    <source>
        <dbReference type="EMBL" id="CAZ87307.1"/>
    </source>
</evidence>
<dbReference type="Proteomes" id="UP000078599">
    <property type="component" value="Unassembled WGS sequence"/>
</dbReference>
<dbReference type="KEGG" id="thi:THI_0571"/>
<dbReference type="EMBL" id="FP475956">
    <property type="protein sequence ID" value="CAZ87307.1"/>
    <property type="molecule type" value="Genomic_DNA"/>
</dbReference>
<dbReference type="Pfam" id="PF02646">
    <property type="entry name" value="RmuC"/>
    <property type="match status" value="1"/>
</dbReference>
<evidence type="ECO:0000256" key="3">
    <source>
        <dbReference type="ARBA" id="ARBA00023054"/>
    </source>
</evidence>
<dbReference type="Proteomes" id="UP000002372">
    <property type="component" value="Chromosome"/>
</dbReference>
<dbReference type="AlphaFoldDB" id="D6CRR6"/>
<keyword evidence="5" id="KW-0472">Membrane</keyword>
<keyword evidence="5" id="KW-0812">Transmembrane</keyword>
<sequence>MSIEVILLVFVGLLWLVVLGLGWALLSRLRGLAELRREIGAELAPQMERLERELRGAVQASGQSLRTEQAGQLAQFQQMLLNQQGESTRTQNAQLDAVALQLQGLQKIVSDTLLKHGAQLMHASKENSESLQAQLTKYLEALRQTTDQRLIEARQSAEQGQTAMREATELRLTELRQSTDKNLNEMRGTVELRLRELQADNEKKLEQMRATVDEKLHATLEQRLGESFKQVAERLELVHRGLGEMQTLAQGVGDLQRVFTNVKSRGVFGEIQLAGLIEQVFTPEQYGVNVETVPGSNARVEYAIRLPGKGEGPVWLPIDAKFPREDYERLLDAQEQADKPAAEAASKALELRLREEAKTIQSKYIAAPHTSDFGILFLPTEGLYAEALRRPGLVEALQREHRVMLAGPTTLLALLNSLHMGFRTLALEQRSTEVWKVLGAVKTEFTKFGDVLAKTRKKLDEASNTIGAAETRTRAMTRQLKQVEALPVDQTQTLLGLTEVDTDDHEDAV</sequence>
<dbReference type="Gene3D" id="1.20.120.20">
    <property type="entry name" value="Apolipoprotein"/>
    <property type="match status" value="1"/>
</dbReference>
<dbReference type="SUPFAM" id="SSF58113">
    <property type="entry name" value="Apolipoprotein A-I"/>
    <property type="match status" value="1"/>
</dbReference>
<feature type="transmembrane region" description="Helical" evidence="5">
    <location>
        <begin position="6"/>
        <end position="26"/>
    </location>
</feature>
<dbReference type="PANTHER" id="PTHR30563:SF0">
    <property type="entry name" value="DNA RECOMBINATION PROTEIN RMUC"/>
    <property type="match status" value="1"/>
</dbReference>
<comment type="function">
    <text evidence="1">Involved in DNA recombination.</text>
</comment>
<proteinExistence type="inferred from homology"/>
<dbReference type="EMBL" id="CTRI01000005">
    <property type="protein sequence ID" value="CQR29858.1"/>
    <property type="molecule type" value="Genomic_DNA"/>
</dbReference>
<evidence type="ECO:0000313" key="9">
    <source>
        <dbReference type="Proteomes" id="UP000078599"/>
    </source>
</evidence>
<keyword evidence="4" id="KW-0233">DNA recombination</keyword>
<keyword evidence="3" id="KW-0175">Coiled coil</keyword>
<protein>
    <submittedName>
        <fullName evidence="6">RmuC family protein</fullName>
    </submittedName>
</protein>
<organism evidence="6 8">
    <name type="scientific">Thiomonas arsenitoxydans (strain DSM 22701 / CIP 110005 / 3As)</name>
    <dbReference type="NCBI Taxonomy" id="426114"/>
    <lineage>
        <taxon>Bacteria</taxon>
        <taxon>Pseudomonadati</taxon>
        <taxon>Pseudomonadota</taxon>
        <taxon>Betaproteobacteria</taxon>
        <taxon>Burkholderiales</taxon>
        <taxon>Thiomonas</taxon>
    </lineage>
</organism>
<evidence type="ECO:0000256" key="4">
    <source>
        <dbReference type="ARBA" id="ARBA00023172"/>
    </source>
</evidence>
<reference evidence="7 9" key="4">
    <citation type="submission" date="2015-03" db="EMBL/GenBank/DDBJ databases">
        <authorList>
            <person name="Regsiter A."/>
            <person name="william w."/>
        </authorList>
    </citation>
    <scope>NUCLEOTIDE SEQUENCE [LARGE SCALE GENOMIC DNA]</scope>
    <source>
        <strain evidence="7 9">CB1</strain>
    </source>
</reference>
<evidence type="ECO:0000256" key="5">
    <source>
        <dbReference type="SAM" id="Phobius"/>
    </source>
</evidence>
<dbReference type="GO" id="GO:0006310">
    <property type="term" value="P:DNA recombination"/>
    <property type="evidence" value="ECO:0007669"/>
    <property type="project" value="UniProtKB-KW"/>
</dbReference>
<evidence type="ECO:0000256" key="2">
    <source>
        <dbReference type="ARBA" id="ARBA00009840"/>
    </source>
</evidence>
<dbReference type="OrthoDB" id="9765111at2"/>
<accession>D6CRR6</accession>
<reference key="1">
    <citation type="submission" date="2009-07" db="EMBL/GenBank/DDBJ databases">
        <authorList>
            <person name="Genoscope - CEA"/>
        </authorList>
    </citation>
    <scope>NUCLEOTIDE SEQUENCE</scope>
    <source>
        <strain>3As</strain>
    </source>
</reference>
<evidence type="ECO:0000256" key="1">
    <source>
        <dbReference type="ARBA" id="ARBA00003416"/>
    </source>
</evidence>
<reference evidence="6" key="3">
    <citation type="submission" date="2010-07" db="EMBL/GenBank/DDBJ databases">
        <authorList>
            <person name="Genoscope - CEA"/>
        </authorList>
    </citation>
    <scope>NUCLEOTIDE SEQUENCE</scope>
    <source>
        <strain evidence="6">3As</strain>
    </source>
</reference>
<comment type="similarity">
    <text evidence="2">Belongs to the RmuC family.</text>
</comment>